<gene>
    <name evidence="11" type="ORF">I4641_20630</name>
</gene>
<dbReference type="GO" id="GO:0005886">
    <property type="term" value="C:plasma membrane"/>
    <property type="evidence" value="ECO:0007669"/>
    <property type="project" value="UniProtKB-SubCell"/>
</dbReference>
<dbReference type="InterPro" id="IPR018047">
    <property type="entry name" value="Ammonium_transpt_CS"/>
</dbReference>
<dbReference type="PRINTS" id="PR00342">
    <property type="entry name" value="RHESUSRHD"/>
</dbReference>
<evidence type="ECO:0000256" key="5">
    <source>
        <dbReference type="ARBA" id="ARBA00022989"/>
    </source>
</evidence>
<feature type="transmembrane region" description="Helical" evidence="8">
    <location>
        <begin position="222"/>
        <end position="243"/>
    </location>
</feature>
<organism evidence="11 12">
    <name type="scientific">Waterburya agarophytonicola KI4</name>
    <dbReference type="NCBI Taxonomy" id="2874699"/>
    <lineage>
        <taxon>Bacteria</taxon>
        <taxon>Bacillati</taxon>
        <taxon>Cyanobacteriota</taxon>
        <taxon>Cyanophyceae</taxon>
        <taxon>Pleurocapsales</taxon>
        <taxon>Hyellaceae</taxon>
        <taxon>Waterburya</taxon>
        <taxon>Waterburya agarophytonicola</taxon>
    </lineage>
</organism>
<evidence type="ECO:0000256" key="1">
    <source>
        <dbReference type="ARBA" id="ARBA00004141"/>
    </source>
</evidence>
<dbReference type="SUPFAM" id="SSF111352">
    <property type="entry name" value="Ammonium transporter"/>
    <property type="match status" value="1"/>
</dbReference>
<feature type="transmembrane region" description="Helical" evidence="8">
    <location>
        <begin position="89"/>
        <end position="109"/>
    </location>
</feature>
<dbReference type="Gene3D" id="1.10.3430.10">
    <property type="entry name" value="Ammonium transporter AmtB like domains"/>
    <property type="match status" value="1"/>
</dbReference>
<evidence type="ECO:0000256" key="2">
    <source>
        <dbReference type="ARBA" id="ARBA00005887"/>
    </source>
</evidence>
<feature type="transmembrane region" description="Helical" evidence="8">
    <location>
        <begin position="46"/>
        <end position="69"/>
    </location>
</feature>
<feature type="domain" description="Ammonium transporter AmtB-like" evidence="10">
    <location>
        <begin position="6"/>
        <end position="392"/>
    </location>
</feature>
<feature type="transmembrane region" description="Helical" evidence="8">
    <location>
        <begin position="344"/>
        <end position="364"/>
    </location>
</feature>
<comment type="subcellular location">
    <subcellularLocation>
        <location evidence="8">Cell membrane</location>
        <topology evidence="8">Multi-pass membrane protein</topology>
    </subcellularLocation>
    <subcellularLocation>
        <location evidence="1">Membrane</location>
        <topology evidence="1">Multi-pass membrane protein</topology>
    </subcellularLocation>
</comment>
<feature type="transmembrane region" description="Helical" evidence="8">
    <location>
        <begin position="6"/>
        <end position="25"/>
    </location>
</feature>
<keyword evidence="3 8" id="KW-0813">Transport</keyword>
<keyword evidence="4 8" id="KW-0812">Transmembrane</keyword>
<evidence type="ECO:0000313" key="12">
    <source>
        <dbReference type="Proteomes" id="UP000729733"/>
    </source>
</evidence>
<feature type="transmembrane region" description="Helical" evidence="8">
    <location>
        <begin position="116"/>
        <end position="137"/>
    </location>
</feature>
<feature type="coiled-coil region" evidence="9">
    <location>
        <begin position="489"/>
        <end position="516"/>
    </location>
</feature>
<dbReference type="InterPro" id="IPR029020">
    <property type="entry name" value="Ammonium/urea_transptr"/>
</dbReference>
<evidence type="ECO:0000256" key="4">
    <source>
        <dbReference type="ARBA" id="ARBA00022692"/>
    </source>
</evidence>
<reference evidence="11" key="1">
    <citation type="journal article" date="2021" name="Antonie Van Leeuwenhoek">
        <title>Draft genome and description of Waterburya agarophytonicola gen. nov. sp. nov. (Pleurocapsales, Cyanobacteria): a seaweed symbiont.</title>
        <authorList>
            <person name="Bonthond G."/>
            <person name="Shalygin S."/>
            <person name="Bayer T."/>
            <person name="Weinberger F."/>
        </authorList>
    </citation>
    <scope>NUCLEOTIDE SEQUENCE</scope>
    <source>
        <strain evidence="11">KI4</strain>
    </source>
</reference>
<evidence type="ECO:0000256" key="3">
    <source>
        <dbReference type="ARBA" id="ARBA00022448"/>
    </source>
</evidence>
<dbReference type="AlphaFoldDB" id="A0A964BTV6"/>
<keyword evidence="6 8" id="KW-0472">Membrane</keyword>
<dbReference type="Proteomes" id="UP000729733">
    <property type="component" value="Unassembled WGS sequence"/>
</dbReference>
<protein>
    <recommendedName>
        <fullName evidence="8">Ammonium transporter</fullName>
    </recommendedName>
</protein>
<dbReference type="PANTHER" id="PTHR11730">
    <property type="entry name" value="AMMONIUM TRANSPORTER"/>
    <property type="match status" value="1"/>
</dbReference>
<dbReference type="PROSITE" id="PS01219">
    <property type="entry name" value="AMMONIUM_TRANSP"/>
    <property type="match status" value="1"/>
</dbReference>
<dbReference type="NCBIfam" id="TIGR00836">
    <property type="entry name" value="amt"/>
    <property type="match status" value="1"/>
</dbReference>
<dbReference type="GO" id="GO:0097272">
    <property type="term" value="P:ammonium homeostasis"/>
    <property type="evidence" value="ECO:0007669"/>
    <property type="project" value="TreeGrafter"/>
</dbReference>
<accession>A0A964BTV6</accession>
<proteinExistence type="inferred from homology"/>
<evidence type="ECO:0000259" key="10">
    <source>
        <dbReference type="Pfam" id="PF00909"/>
    </source>
</evidence>
<dbReference type="RefSeq" id="WP_229642470.1">
    <property type="nucleotide sequence ID" value="NZ_JADWDC010000080.1"/>
</dbReference>
<dbReference type="PANTHER" id="PTHR11730:SF6">
    <property type="entry name" value="AMMONIUM TRANSPORTER"/>
    <property type="match status" value="1"/>
</dbReference>
<evidence type="ECO:0000256" key="8">
    <source>
        <dbReference type="RuleBase" id="RU362002"/>
    </source>
</evidence>
<sequence length="567" mass="62043">MTINQLWVLLCTGLVFLMQAGFMCLESGLTRAKNSINVAVKNIADFGISVALFWVSGYGMMFGISRFGWFGTSDFFPSAQVEQSFATVFFLYQAMFCGTATTIISGAVAERLKFSAYIVIAILVSGIIYPLFGHWAWNDGGWLKQLGFIDFAGSTVVHSVGALVSLATLIIIGSRQGRFDSSGKARKIQGTNLPFAVLGALLLWVGWLGFNGGSTLELNEQVPGIILNTVMAGVGGMITAILYSQWRYRRIEAEELINGSIAGLVAITACCNIVATPLAVIIGATGAMVAQLVSQTLRRWRIDDAVDAVAIHGGAGIWGTLCVALFGQLELINTGLNRLSQLGIQLLGVTVACIWAFGFSWLLLKLLNSFFVLRVSLEDEELGLNVSEHDAKTDTYELFQVMDLQARTHDLSLRVPVESFTENGHIATRYNQMMDALQKNHQQTTESLEELYAVTATVISAVENSKFSAADFDSFASRSDELGILARVLQQIVETINSQQGEIAKIEQKLEISVEKQQSSIVKTLETRFGDLPQTERDRILSIQDLEQLNQLFQKAIAIDSLEDLDP</sequence>
<dbReference type="EMBL" id="JADWDC010000080">
    <property type="protein sequence ID" value="MCC0179370.1"/>
    <property type="molecule type" value="Genomic_DNA"/>
</dbReference>
<feature type="transmembrane region" description="Helical" evidence="8">
    <location>
        <begin position="264"/>
        <end position="289"/>
    </location>
</feature>
<keyword evidence="7 8" id="KW-0924">Ammonia transport</keyword>
<evidence type="ECO:0000256" key="6">
    <source>
        <dbReference type="ARBA" id="ARBA00023136"/>
    </source>
</evidence>
<comment type="caution">
    <text evidence="11">The sequence shown here is derived from an EMBL/GenBank/DDBJ whole genome shotgun (WGS) entry which is preliminary data.</text>
</comment>
<evidence type="ECO:0000313" key="11">
    <source>
        <dbReference type="EMBL" id="MCC0179370.1"/>
    </source>
</evidence>
<name>A0A964BTV6_9CYAN</name>
<dbReference type="Pfam" id="PF00909">
    <property type="entry name" value="Ammonium_transp"/>
    <property type="match status" value="1"/>
</dbReference>
<feature type="transmembrane region" description="Helical" evidence="8">
    <location>
        <begin position="193"/>
        <end position="210"/>
    </location>
</feature>
<dbReference type="InterPro" id="IPR002229">
    <property type="entry name" value="RhesusRHD"/>
</dbReference>
<feature type="transmembrane region" description="Helical" evidence="8">
    <location>
        <begin position="149"/>
        <end position="172"/>
    </location>
</feature>
<evidence type="ECO:0000256" key="9">
    <source>
        <dbReference type="SAM" id="Coils"/>
    </source>
</evidence>
<dbReference type="InterPro" id="IPR001905">
    <property type="entry name" value="Ammonium_transpt"/>
</dbReference>
<keyword evidence="5 8" id="KW-1133">Transmembrane helix</keyword>
<evidence type="ECO:0000256" key="7">
    <source>
        <dbReference type="ARBA" id="ARBA00023177"/>
    </source>
</evidence>
<keyword evidence="9" id="KW-0175">Coiled coil</keyword>
<dbReference type="InterPro" id="IPR024041">
    <property type="entry name" value="NH4_transpt_AmtB-like_dom"/>
</dbReference>
<feature type="transmembrane region" description="Helical" evidence="8">
    <location>
        <begin position="309"/>
        <end position="332"/>
    </location>
</feature>
<dbReference type="GO" id="GO:0008519">
    <property type="term" value="F:ammonium channel activity"/>
    <property type="evidence" value="ECO:0007669"/>
    <property type="project" value="InterPro"/>
</dbReference>
<keyword evidence="12" id="KW-1185">Reference proteome</keyword>
<comment type="similarity">
    <text evidence="2 8">Belongs to the ammonia transporter channel (TC 1.A.11.2) family.</text>
</comment>